<evidence type="ECO:0000313" key="2">
    <source>
        <dbReference type="EMBL" id="GGR16703.1"/>
    </source>
</evidence>
<dbReference type="AlphaFoldDB" id="A0A918CC37"/>
<sequence length="569" mass="62857">MPNSPAAALSKARRKAKRTDFRRYQRRMVDFFREVLSITPWSGENGRPGQLEILQDMQQSICDQLDGKENVPFIFLGEAAHGLGKTYVLEAGVLLYFHECFPPASGESNMVISTAPTSVQVNDLLWKDVRKLIEMAGEQGHRVGRGILPSEARINKSGTHFAVGRTTSNSGGKGSERSQGQHNTYQATLFDEAEGVPDFFYSGMKRQFTGNRVKLWVLMANPKTRTSQFQRMKTQVGVKAYRLSLLDFPNVVHGREIVPGGTTRETFNTWLFDYEEFGAHPADGPDDKRYSFQTPWEVTAPDGRVFPPGQWWIPQRGFLYGALGIPPEGGDGDTFVTNSQFEQAVQRSARPKTTDLAKIGLDPARFGKDSGKIYLDLDGNLTLEDTIQGGDTTRYVRGAIRAAERAAEAGYTRLSVRVDAGYGGGVIDALRASLDLAALFPEGVAVHEVHFGGNPHDQVRFADRVTELYASVGDVIGALSITRGGQKLEEDLTDSKFRYVTKNVDDVRREVKQLESKDTFKKRHQGRSRDDGDGFALAVVPERIFITEEVADPVAMLAALAAGAQAGRR</sequence>
<keyword evidence="3" id="KW-1185">Reference proteome</keyword>
<organism evidence="2 3">
    <name type="scientific">Deinococcus ruber</name>
    <dbReference type="NCBI Taxonomy" id="1848197"/>
    <lineage>
        <taxon>Bacteria</taxon>
        <taxon>Thermotogati</taxon>
        <taxon>Deinococcota</taxon>
        <taxon>Deinococci</taxon>
        <taxon>Deinococcales</taxon>
        <taxon>Deinococcaceae</taxon>
        <taxon>Deinococcus</taxon>
    </lineage>
</organism>
<evidence type="ECO:0000313" key="3">
    <source>
        <dbReference type="Proteomes" id="UP000603865"/>
    </source>
</evidence>
<reference evidence="2" key="1">
    <citation type="journal article" date="2014" name="Int. J. Syst. Evol. Microbiol.">
        <title>Complete genome sequence of Corynebacterium casei LMG S-19264T (=DSM 44701T), isolated from a smear-ripened cheese.</title>
        <authorList>
            <consortium name="US DOE Joint Genome Institute (JGI-PGF)"/>
            <person name="Walter F."/>
            <person name="Albersmeier A."/>
            <person name="Kalinowski J."/>
            <person name="Ruckert C."/>
        </authorList>
    </citation>
    <scope>NUCLEOTIDE SEQUENCE</scope>
    <source>
        <strain evidence="2">JCM 31311</strain>
    </source>
</reference>
<accession>A0A918CC37</accession>
<protein>
    <recommendedName>
        <fullName evidence="4">Terminase</fullName>
    </recommendedName>
</protein>
<proteinExistence type="predicted"/>
<gene>
    <name evidence="2" type="ORF">GCM10008957_31680</name>
</gene>
<dbReference type="Proteomes" id="UP000603865">
    <property type="component" value="Unassembled WGS sequence"/>
</dbReference>
<comment type="caution">
    <text evidence="2">The sequence shown here is derived from an EMBL/GenBank/DDBJ whole genome shotgun (WGS) entry which is preliminary data.</text>
</comment>
<evidence type="ECO:0008006" key="4">
    <source>
        <dbReference type="Google" id="ProtNLM"/>
    </source>
</evidence>
<evidence type="ECO:0000256" key="1">
    <source>
        <dbReference type="SAM" id="MobiDB-lite"/>
    </source>
</evidence>
<reference evidence="2" key="2">
    <citation type="submission" date="2020-09" db="EMBL/GenBank/DDBJ databases">
        <authorList>
            <person name="Sun Q."/>
            <person name="Ohkuma M."/>
        </authorList>
    </citation>
    <scope>NUCLEOTIDE SEQUENCE</scope>
    <source>
        <strain evidence="2">JCM 31311</strain>
    </source>
</reference>
<feature type="region of interest" description="Disordered" evidence="1">
    <location>
        <begin position="158"/>
        <end position="182"/>
    </location>
</feature>
<dbReference type="Gene3D" id="3.30.420.240">
    <property type="match status" value="1"/>
</dbReference>
<dbReference type="EMBL" id="BMQL01000019">
    <property type="protein sequence ID" value="GGR16703.1"/>
    <property type="molecule type" value="Genomic_DNA"/>
</dbReference>
<name>A0A918CC37_9DEIO</name>